<evidence type="ECO:0000313" key="4">
    <source>
        <dbReference type="EMBL" id="SKA22412.1"/>
    </source>
</evidence>
<dbReference type="PANTHER" id="PTHR34475:SF1">
    <property type="entry name" value="CYTOSKELETON PROTEIN RODZ"/>
    <property type="match status" value="1"/>
</dbReference>
<dbReference type="Proteomes" id="UP000189933">
    <property type="component" value="Unassembled WGS sequence"/>
</dbReference>
<dbReference type="InterPro" id="IPR010982">
    <property type="entry name" value="Lambda_DNA-bd_dom_sf"/>
</dbReference>
<feature type="region of interest" description="Disordered" evidence="1">
    <location>
        <begin position="138"/>
        <end position="176"/>
    </location>
</feature>
<evidence type="ECO:0000313" key="5">
    <source>
        <dbReference type="Proteomes" id="UP000189933"/>
    </source>
</evidence>
<name>A0A1T4S2K6_9FIRM</name>
<dbReference type="EMBL" id="FUXM01000041">
    <property type="protein sequence ID" value="SKA22412.1"/>
    <property type="molecule type" value="Genomic_DNA"/>
</dbReference>
<keyword evidence="2" id="KW-0472">Membrane</keyword>
<evidence type="ECO:0000256" key="1">
    <source>
        <dbReference type="SAM" id="MobiDB-lite"/>
    </source>
</evidence>
<feature type="domain" description="Cytoskeleton protein RodZ-like C-terminal" evidence="3">
    <location>
        <begin position="189"/>
        <end position="250"/>
    </location>
</feature>
<dbReference type="AlphaFoldDB" id="A0A1T4S2K6"/>
<protein>
    <submittedName>
        <fullName evidence="4">Protein RodZ, contains Xre-like HTH and DUF4115 domains</fullName>
    </submittedName>
</protein>
<feature type="transmembrane region" description="Helical" evidence="2">
    <location>
        <begin position="106"/>
        <end position="127"/>
    </location>
</feature>
<gene>
    <name evidence="4" type="ORF">SAMN02745885_02399</name>
</gene>
<evidence type="ECO:0000259" key="3">
    <source>
        <dbReference type="Pfam" id="PF13464"/>
    </source>
</evidence>
<keyword evidence="5" id="KW-1185">Reference proteome</keyword>
<organism evidence="4 5">
    <name type="scientific">Carboxydocella sporoproducens DSM 16521</name>
    <dbReference type="NCBI Taxonomy" id="1121270"/>
    <lineage>
        <taxon>Bacteria</taxon>
        <taxon>Bacillati</taxon>
        <taxon>Bacillota</taxon>
        <taxon>Clostridia</taxon>
        <taxon>Eubacteriales</taxon>
        <taxon>Clostridiales Family XVI. Incertae Sedis</taxon>
        <taxon>Carboxydocella</taxon>
    </lineage>
</organism>
<dbReference type="InterPro" id="IPR025194">
    <property type="entry name" value="RodZ-like_C"/>
</dbReference>
<proteinExistence type="predicted"/>
<keyword evidence="2" id="KW-0812">Transmembrane</keyword>
<dbReference type="Pfam" id="PF13413">
    <property type="entry name" value="HTH_25"/>
    <property type="match status" value="1"/>
</dbReference>
<dbReference type="InterPro" id="IPR050400">
    <property type="entry name" value="Bact_Cytoskel_RodZ"/>
</dbReference>
<sequence>MLGGIGEELRQARERMNLTLQKVEEETNMRWRYLEALEKEEWDKIPGEAYVKGFLRNYATYLGLDPDEILLRYKTQRFQNVKIGEEEVIKVHRANIKAERKKEKKIFSKLFVVAVGVLAVILVFYIFNKPQNINISQKHPQIAEKKSESPKQQLPVQQPQQPQEKPSETTQPPPTVEKKKIAITVEIVQETSWLQIETEKGIVWQGIAGKGQKLSFESDKMIKLWVGNAAAVKLKVNGQDLGTMGKKGEVIKKTLYPQ</sequence>
<dbReference type="CDD" id="cd00093">
    <property type="entry name" value="HTH_XRE"/>
    <property type="match status" value="1"/>
</dbReference>
<dbReference type="InterPro" id="IPR001387">
    <property type="entry name" value="Cro/C1-type_HTH"/>
</dbReference>
<dbReference type="Gene3D" id="1.10.260.40">
    <property type="entry name" value="lambda repressor-like DNA-binding domains"/>
    <property type="match status" value="1"/>
</dbReference>
<accession>A0A1T4S2K6</accession>
<feature type="compositionally biased region" description="Low complexity" evidence="1">
    <location>
        <begin position="150"/>
        <end position="170"/>
    </location>
</feature>
<reference evidence="5" key="1">
    <citation type="submission" date="2017-02" db="EMBL/GenBank/DDBJ databases">
        <authorList>
            <person name="Varghese N."/>
            <person name="Submissions S."/>
        </authorList>
    </citation>
    <scope>NUCLEOTIDE SEQUENCE [LARGE SCALE GENOMIC DNA]</scope>
    <source>
        <strain evidence="5">DSM 16521</strain>
    </source>
</reference>
<dbReference type="GO" id="GO:0003677">
    <property type="term" value="F:DNA binding"/>
    <property type="evidence" value="ECO:0007669"/>
    <property type="project" value="InterPro"/>
</dbReference>
<dbReference type="PANTHER" id="PTHR34475">
    <property type="match status" value="1"/>
</dbReference>
<keyword evidence="2" id="KW-1133">Transmembrane helix</keyword>
<evidence type="ECO:0000256" key="2">
    <source>
        <dbReference type="SAM" id="Phobius"/>
    </source>
</evidence>
<dbReference type="SUPFAM" id="SSF47413">
    <property type="entry name" value="lambda repressor-like DNA-binding domains"/>
    <property type="match status" value="1"/>
</dbReference>
<dbReference type="Pfam" id="PF13464">
    <property type="entry name" value="RodZ_C"/>
    <property type="match status" value="1"/>
</dbReference>